<dbReference type="InParanoid" id="A0A2R5GBV0"/>
<comment type="similarity">
    <text evidence="1">Belongs to the VPS13 family.</text>
</comment>
<keyword evidence="3" id="KW-1133">Transmembrane helix</keyword>
<feature type="compositionally biased region" description="Acidic residues" evidence="2">
    <location>
        <begin position="3880"/>
        <end position="3897"/>
    </location>
</feature>
<dbReference type="SUPFAM" id="SSF49562">
    <property type="entry name" value="C2 domain (Calcium/lipid-binding domain, CaLB)"/>
    <property type="match status" value="1"/>
</dbReference>
<accession>A0A2R5GBV0</accession>
<keyword evidence="3" id="KW-0472">Membrane</keyword>
<comment type="caution">
    <text evidence="5">The sequence shown here is derived from an EMBL/GenBank/DDBJ whole genome shotgun (WGS) entry which is preliminary data.</text>
</comment>
<feature type="region of interest" description="Disordered" evidence="2">
    <location>
        <begin position="449"/>
        <end position="547"/>
    </location>
</feature>
<feature type="region of interest" description="Disordered" evidence="2">
    <location>
        <begin position="3158"/>
        <end position="3253"/>
    </location>
</feature>
<dbReference type="PANTHER" id="PTHR16166:SF93">
    <property type="entry name" value="INTERMEMBRANE LIPID TRANSFER PROTEIN VPS13"/>
    <property type="match status" value="1"/>
</dbReference>
<proteinExistence type="inferred from homology"/>
<feature type="compositionally biased region" description="Pro residues" evidence="2">
    <location>
        <begin position="2289"/>
        <end position="2300"/>
    </location>
</feature>
<name>A0A2R5GBV0_9STRA</name>
<feature type="compositionally biased region" description="Polar residues" evidence="2">
    <location>
        <begin position="537"/>
        <end position="547"/>
    </location>
</feature>
<feature type="domain" description="C2" evidence="4">
    <location>
        <begin position="629"/>
        <end position="745"/>
    </location>
</feature>
<feature type="compositionally biased region" description="Acidic residues" evidence="2">
    <location>
        <begin position="3244"/>
        <end position="3253"/>
    </location>
</feature>
<feature type="compositionally biased region" description="Polar residues" evidence="2">
    <location>
        <begin position="502"/>
        <end position="517"/>
    </location>
</feature>
<evidence type="ECO:0000256" key="1">
    <source>
        <dbReference type="ARBA" id="ARBA00006545"/>
    </source>
</evidence>
<dbReference type="PROSITE" id="PS50004">
    <property type="entry name" value="C2"/>
    <property type="match status" value="1"/>
</dbReference>
<keyword evidence="6" id="KW-1185">Reference proteome</keyword>
<feature type="region of interest" description="Disordered" evidence="2">
    <location>
        <begin position="1928"/>
        <end position="2030"/>
    </location>
</feature>
<feature type="compositionally biased region" description="Polar residues" evidence="2">
    <location>
        <begin position="3208"/>
        <end position="3227"/>
    </location>
</feature>
<dbReference type="InterPro" id="IPR026847">
    <property type="entry name" value="VPS13"/>
</dbReference>
<evidence type="ECO:0000256" key="3">
    <source>
        <dbReference type="SAM" id="Phobius"/>
    </source>
</evidence>
<dbReference type="InterPro" id="IPR035892">
    <property type="entry name" value="C2_domain_sf"/>
</dbReference>
<reference evidence="5 6" key="1">
    <citation type="submission" date="2017-12" db="EMBL/GenBank/DDBJ databases">
        <title>Sequencing, de novo assembly and annotation of complete genome of a new Thraustochytrid species, strain FCC1311.</title>
        <authorList>
            <person name="Sedici K."/>
            <person name="Godart F."/>
            <person name="Aiese Cigliano R."/>
            <person name="Sanseverino W."/>
            <person name="Barakat M."/>
            <person name="Ortet P."/>
            <person name="Marechal E."/>
            <person name="Cagnac O."/>
            <person name="Amato A."/>
        </authorList>
    </citation>
    <scope>NUCLEOTIDE SEQUENCE [LARGE SCALE GENOMIC DNA]</scope>
</reference>
<feature type="compositionally biased region" description="Low complexity" evidence="2">
    <location>
        <begin position="828"/>
        <end position="844"/>
    </location>
</feature>
<dbReference type="PANTHER" id="PTHR16166">
    <property type="entry name" value="VACUOLAR PROTEIN SORTING-ASSOCIATED PROTEIN VPS13"/>
    <property type="match status" value="1"/>
</dbReference>
<feature type="region of interest" description="Disordered" evidence="2">
    <location>
        <begin position="3870"/>
        <end position="3911"/>
    </location>
</feature>
<feature type="compositionally biased region" description="Basic and acidic residues" evidence="2">
    <location>
        <begin position="3158"/>
        <end position="3173"/>
    </location>
</feature>
<evidence type="ECO:0000313" key="6">
    <source>
        <dbReference type="Proteomes" id="UP000241890"/>
    </source>
</evidence>
<feature type="compositionally biased region" description="Polar residues" evidence="2">
    <location>
        <begin position="2414"/>
        <end position="2426"/>
    </location>
</feature>
<feature type="compositionally biased region" description="Basic and acidic residues" evidence="2">
    <location>
        <begin position="1515"/>
        <end position="1525"/>
    </location>
</feature>
<dbReference type="OrthoDB" id="272810at2759"/>
<feature type="compositionally biased region" description="Low complexity" evidence="2">
    <location>
        <begin position="482"/>
        <end position="501"/>
    </location>
</feature>
<evidence type="ECO:0000259" key="4">
    <source>
        <dbReference type="PROSITE" id="PS50004"/>
    </source>
</evidence>
<feature type="region of interest" description="Disordered" evidence="2">
    <location>
        <begin position="969"/>
        <end position="1022"/>
    </location>
</feature>
<evidence type="ECO:0000256" key="2">
    <source>
        <dbReference type="SAM" id="MobiDB-lite"/>
    </source>
</evidence>
<dbReference type="GO" id="GO:0045053">
    <property type="term" value="P:protein retention in Golgi apparatus"/>
    <property type="evidence" value="ECO:0007669"/>
    <property type="project" value="TreeGrafter"/>
</dbReference>
<feature type="region of interest" description="Disordered" evidence="2">
    <location>
        <begin position="1469"/>
        <end position="1541"/>
    </location>
</feature>
<feature type="compositionally biased region" description="Low complexity" evidence="2">
    <location>
        <begin position="1004"/>
        <end position="1014"/>
    </location>
</feature>
<feature type="region of interest" description="Disordered" evidence="2">
    <location>
        <begin position="2286"/>
        <end position="2375"/>
    </location>
</feature>
<dbReference type="Gene3D" id="2.60.40.150">
    <property type="entry name" value="C2 domain"/>
    <property type="match status" value="1"/>
</dbReference>
<feature type="region of interest" description="Disordered" evidence="2">
    <location>
        <begin position="816"/>
        <end position="848"/>
    </location>
</feature>
<feature type="compositionally biased region" description="Low complexity" evidence="2">
    <location>
        <begin position="451"/>
        <end position="460"/>
    </location>
</feature>
<feature type="compositionally biased region" description="Basic and acidic residues" evidence="2">
    <location>
        <begin position="1948"/>
        <end position="1975"/>
    </location>
</feature>
<organism evidence="5 6">
    <name type="scientific">Hondaea fermentalgiana</name>
    <dbReference type="NCBI Taxonomy" id="2315210"/>
    <lineage>
        <taxon>Eukaryota</taxon>
        <taxon>Sar</taxon>
        <taxon>Stramenopiles</taxon>
        <taxon>Bigyra</taxon>
        <taxon>Labyrinthulomycetes</taxon>
        <taxon>Thraustochytrida</taxon>
        <taxon>Thraustochytriidae</taxon>
        <taxon>Hondaea</taxon>
    </lineage>
</organism>
<dbReference type="SMART" id="SM00239">
    <property type="entry name" value="C2"/>
    <property type="match status" value="1"/>
</dbReference>
<keyword evidence="3" id="KW-0812">Transmembrane</keyword>
<feature type="transmembrane region" description="Helical" evidence="3">
    <location>
        <begin position="3954"/>
        <end position="3976"/>
    </location>
</feature>
<dbReference type="GO" id="GO:0006623">
    <property type="term" value="P:protein targeting to vacuole"/>
    <property type="evidence" value="ECO:0007669"/>
    <property type="project" value="TreeGrafter"/>
</dbReference>
<sequence>MEFFIRKAVIQALDKFVETDFGLVLNLFSSGNTINLENVQLKKTAIPSSFPVKVVQGILGKVSIALPLFHLSSRTTEIFIEDVSVVLEFKKDNDVSREDLISRLRKRKDTLRREVEAQFIKQLAADFVDFFNSYDDLFAEDDGDHSTSEDFQSMQGSRARRSTRSPSQASDGRASSSGTGLNKLQLPNLPGFVKNLLGNIKIHVGNVHVRIEQAHDSSKEAPNRCEAIGICLQAIDVVSCNAEWQPGRCPSPEELFKLIRIHRLGCYVESEAPRAHLVPFKEVRNGRSVRVPTQLVSYFPHTWLLEPTSLTLRLAVRDWWPAPPKPYRPNIFLRVFVSPIKMHLHSVFIRTLAGMVNELDTWKQSIEDKVRTMDALNARDTMSLEEHATRCNRYKDRYYAFIHLTVIEHGSKSQKKKRLKALRAAEADVHLDDLASIWLEVLHRVHREDQSAAQTQQASSHPQGGPTHGQHEIKTGSPPDPSLASSLPSARPRAATASPATETSQKWARALGQTSSPVPSPLGSLASWDPSPPASPRGNSASSKPGLSRMFSVSQLNAAQHDHNDSLRFAALEEASFAISFDMSICVQEIEVRVSLSKFSDNAVLATLGTVAFSLRDHSSEDLTERRTAVDGKRLAGRISRPPQSQGLVIHVLEARALRKAQATYVVIRHKQEQHKTKTFSKVSNPIWNQGFHFTIPDLMSMRRIDIDIELWAVRDLQRDELVGSAILSFRTKHLRVGEMVDRWVELGGDGSSVHLCLEQHTADLPFLEENKLHAPRAVKLWPGRPAPTLWLGLWLGKVQLRSIATIETLNSLKRAAAESNHSPSENAADTGTRTPRTPGPTAGDTDKRMEVRDISLLRIEEGTNVLVIADRESLWAKVSQLFGFVDNVKTPSAPESLPSTPRSSFLEGARAAPASAHAHLPEESPGVLVDVLVQLAHTSVLFSRWQILFLLNQFQLLYLSEQSPTLAAPGSSATGAAGATAAGSPQKGRHGATSPVVPPFSPSSPVMQASSSATGSNPIKDENDLVAVGQRLRRILASNLRAVGVGDTRSETSSTTHLDSQVSRPWVIVTAGDLPFRFTCHVYATQVKAGFTWGDGSVSTFVGRAGEESKTVTYLVATEARISLHTYAHDESLDKEALRLTALVGSLGIMDSKRPDRPVLTRENHRNTDFHAQAARTLLPMVSVTIHMPYGWAYSLNFADRRALPPPDDLEGSLLLSVAVEDIAIETPALQYTLPALLGGIMPLVKLIEVPQLPSIAVVEFSTRFKSNITVYLAENIDSVYGSRAFYALTNLEGHYTARALESAEELEVNVDFGFGMCRLSRNSHAKSHTEMRRRRSSAEFTTTNSLPKEVDDMRNSRWKVSHRILSSFRVNAKLMLAIDELGEALLDAVFSAHPIVIYFWIQDMALLCSILLNFVNDGIALERQLDMILRFELPENLRTRFAIPTPNDGARDPDLDFIGFDDLDEGDASAASGPAAKVRNTGRSDHQRSSPARHSSGFGAYRMSSASMGSENAKTKSERRSQSEDFGQEASSREDKETSSITHSISAFPLLQVPFKHANANTVKTVSQERFLTLLAIIGHDDSPVLRLKWSLSWLWNDPNMSVGAQMALSYFNLKKAGWEPVLEPWHVHGSVITENVHRGLRNMKFRGAGVLAEEVMDIDISEEFVTTIVQLCIQGIRFLDQDSHGLVTSFYPLIDEEKKHRHGFELWNLTGETVLYQPVLEEDPDLVLDPRGRDMRLDCESRWDLNTPFEVLQDSRSAELGFWSSELDQNSSQRSSPEFMEDTMLPTRESDAKAILGGKWTKRDYIDTASREKKHRYIRIKFEDYDRSFQAYLVRVDRVGDYALRLGNGNVLRVSVGTRNGLVHKIKLLSTVSVANRTARDVWLSRSVNDEYRVYGLNVLRTMFCPLSMTDDELGLYYTVDATHDASKDGSAPGSSSRPLATVESEARLDSVDEAGEEKAGWSERMNTEGESRTISTPGARDASGASAHQGNGSRPESHGSAARNQRNQGSESRRDPGIGSKSRSSVLSSSGAELHINLHRIPRQKQTLILEAGNFLCAVEFEFHALDSMAGWIYLESGKRRDKNKKVTTDPVLRFEKLRPRWAAGIEFGMRSKEVRERRLMEKAARAHTLQAVQIVLKPLFAVSNLLPVPLLVSSVRRTGPRKDPKYVAPGGRYICDDTQIDAVQFKVPSEDTEWSLPIPLDVLAPSYIADRLRSLGHNHRELGPTLSSHLRVVKDEEENAETVLHQAAETVNAAARRATDSALVASREVLSRLEGDVETVAIFPPSPHGPPPNPATSPESIRAPGARQEDKDVVPKTRISGVRRMSTDKSLQSFHLRKHVVEKSLQPGTSASRSAKSQKKMNSKKTSNYGSDMAVLEAGRATHEEGVDASLLSARSNVMDAAGVASDGRNATGTTGSSNDLSVHEPSDVSFPLARRVHPSSLRSSQRRHVISVRLTLMFRQRVIGTREQMIEIAKNNQRSLLWEETINFMFDNIWQSKKQVPKKLYVQYIGVARFPHTFGAHASGRPKLLGIGCIDLAELLEEFSQGKLRRQRSTVQIHAISGPADDRTLVKESVLAEIDIDVRVLSRKAATAGFERMGEPGKASSAKHRGGGGGGGGRLDGDVVQDVEPDTDDEEFEVLSQVGSDVDSDVESWDSGEGHDEGIEESTRTSLLGNLGFARAVRKFGTNLTHRRRAEQEAIRQAISSQEKIKLIEQRLLGPFPENLEDHAKLDRILREFDGRRCPLALRCRISNAQDAGFRLSIHAPMWFKNESSVEAVVQSTQAGAASISVVPPKRSLLLDSDREMLQVALHRYGDKLSNVMQTKFTSPELYFKFKDVHSGRELLNVSQFVAAESRGAPNTLDTRVVKLWHSIYISNKTNVLLEFRATGAYRRMGSFTLQPELENFPWHYGSHQMQIRSRAFANRASQTTSEADVAVVGMDEMGHAISETVPSSDWSGLIDLKAEAFQENFVSLPIALFDTDGLPVRIIRIVVTRSTQAASTRFISFEMDDPPTYIVQNRSKRTIVVSQRENQSTNNAEDSLSVCENVLRPGDSATFGWTEPSQDRRQLLVRMVLRGKDKSDLLRQGYMRHISDDLAHAYKLDKVGKLKSYSLGHIELHANVEVVGSSRLIEVQCESTLRKKMTISELRKFHATTEAEAQERPAEGRGRRASTYSSLDEGLDGGERWAASSGLRSGHLDTTTRMRGMASSSDWATSPLSSSAAWPGARSAEQPGMNISPDDEELNEADEEHRYSISVHVLEARGIGAPRGQPAGYPRVVVHCGTQSNMTPEAEAPVQVAETGVESPSAAYVSQGQRKLAQGRPVGNVRWVHAPIRFDFDLVKPQLIRFEIVQPVVSGSSGQVRHERIGSVRLPIPASFYDRRDIAKFAPDWMSVNVGVAGGHQHTQLRFEMYFLTNESKDNQSVPRMLRVRMEGFGISIINSAQRREDLYGRVSGIDFGVQISDRGRISTTLRVRSLQVDNNQPLVQNRVCVVPTIKDVSVLELFFAIGYVGGNTVVVDNLQLVMQSLEVKIDEKFIDAILGVSKGLVDRKGELEVVVRRAKASVNGTFEGKRTTSFEFVEDMSAGETSVLLESDESGELVTEPVHRFFAGHSLQTINIASEVERILQSHVTLYVRNLHIYPIKITLSFFFKFGETDFITQYQRPAIAPIKGVIAGFGKWSDVVIRCGDVRETSLFADPVKIAKLLGTRYAIMLSKQSWKGIAALEILGNPQHFVDRVVGSLAALSTIPVQVFRERGLEQASAELGSCVASVMCTSVAAPLQLTWRVTGSIATILEGTRPIRHLGLPLRMLTTALQASQQGVEFFDPRHESVYPTRRPRTFNEHGLYEPIIGDDATTDRIAFVLRTHESDRSSEDEGNEGDTGIEAEEEDDVCNASSSGGADTRDDVADDQDAFIINVFDTKFSGLSQTAIDANAKSQFQINHSLHCCIMLMPGLNIIWLAIYILHCAGILEWF</sequence>
<dbReference type="CDD" id="cd00030">
    <property type="entry name" value="C2"/>
    <property type="match status" value="1"/>
</dbReference>
<evidence type="ECO:0000313" key="5">
    <source>
        <dbReference type="EMBL" id="GBG26053.1"/>
    </source>
</evidence>
<gene>
    <name evidence="5" type="ORF">FCC1311_022732</name>
</gene>
<feature type="compositionally biased region" description="Basic and acidic residues" evidence="2">
    <location>
        <begin position="3870"/>
        <end position="3879"/>
    </location>
</feature>
<feature type="region of interest" description="Disordered" evidence="2">
    <location>
        <begin position="2601"/>
        <end position="2628"/>
    </location>
</feature>
<feature type="region of interest" description="Disordered" evidence="2">
    <location>
        <begin position="143"/>
        <end position="182"/>
    </location>
</feature>
<feature type="compositionally biased region" description="Polar residues" evidence="2">
    <location>
        <begin position="2351"/>
        <end position="2360"/>
    </location>
</feature>
<feature type="compositionally biased region" description="Low complexity" evidence="2">
    <location>
        <begin position="969"/>
        <end position="986"/>
    </location>
</feature>
<protein>
    <submittedName>
        <fullName evidence="5">Vacuolar protein sorting-associated protein 13C</fullName>
    </submittedName>
</protein>
<feature type="compositionally biased region" description="Polar residues" evidence="2">
    <location>
        <begin position="164"/>
        <end position="182"/>
    </location>
</feature>
<dbReference type="InterPro" id="IPR000008">
    <property type="entry name" value="C2_dom"/>
</dbReference>
<feature type="region of interest" description="Disordered" evidence="2">
    <location>
        <begin position="2408"/>
        <end position="2431"/>
    </location>
</feature>
<dbReference type="Pfam" id="PF00168">
    <property type="entry name" value="C2"/>
    <property type="match status" value="1"/>
</dbReference>
<dbReference type="EMBL" id="BEYU01000018">
    <property type="protein sequence ID" value="GBG26053.1"/>
    <property type="molecule type" value="Genomic_DNA"/>
</dbReference>
<dbReference type="Proteomes" id="UP000241890">
    <property type="component" value="Unassembled WGS sequence"/>
</dbReference>